<dbReference type="KEGG" id="tcm:HL41_03630"/>
<keyword evidence="2" id="KW-1185">Reference proteome</keyword>
<name>A0A075WSE1_9BACT</name>
<dbReference type="eggNOG" id="ENOG5030YTT">
    <property type="taxonomic scope" value="Bacteria"/>
</dbReference>
<protein>
    <submittedName>
        <fullName evidence="1">Uncharacterized protein</fullName>
    </submittedName>
</protein>
<dbReference type="HOGENOM" id="CLU_2811050_0_0_0"/>
<dbReference type="PaxDb" id="289377-HL41_03630"/>
<evidence type="ECO:0000313" key="1">
    <source>
        <dbReference type="EMBL" id="AIH03940.1"/>
    </source>
</evidence>
<reference evidence="1 2" key="1">
    <citation type="journal article" date="2015" name="Genome Announc.">
        <title>Genome Sequence of a Sulfate-Reducing Thermophilic Bacterium, Thermodesulfobacterium commune DSM 2178T (Phylum Thermodesulfobacteria).</title>
        <authorList>
            <person name="Bhatnagar S."/>
            <person name="Badger J.H."/>
            <person name="Madupu R."/>
            <person name="Khouri H.M."/>
            <person name="O'Connor E.M."/>
            <person name="Robb F.T."/>
            <person name="Ward N.L."/>
            <person name="Eisen J.A."/>
        </authorList>
    </citation>
    <scope>NUCLEOTIDE SEQUENCE [LARGE SCALE GENOMIC DNA]</scope>
    <source>
        <strain evidence="1 2">DSM 2178</strain>
    </source>
</reference>
<evidence type="ECO:0000313" key="2">
    <source>
        <dbReference type="Proteomes" id="UP000028481"/>
    </source>
</evidence>
<organism evidence="1 2">
    <name type="scientific">Thermodesulfobacterium commune DSM 2178</name>
    <dbReference type="NCBI Taxonomy" id="289377"/>
    <lineage>
        <taxon>Bacteria</taxon>
        <taxon>Pseudomonadati</taxon>
        <taxon>Thermodesulfobacteriota</taxon>
        <taxon>Thermodesulfobacteria</taxon>
        <taxon>Thermodesulfobacteriales</taxon>
        <taxon>Thermodesulfobacteriaceae</taxon>
        <taxon>Thermodesulfobacterium</taxon>
    </lineage>
</organism>
<dbReference type="OrthoDB" id="9859364at2"/>
<proteinExistence type="predicted"/>
<sequence length="67" mass="7798">MIVVTVKCFKCRRTFDKVFPDSELSFMSKTITCPFCRSINTQKVMVRQVPDEKEAKCDFIIECLKKG</sequence>
<dbReference type="AlphaFoldDB" id="A0A075WSE1"/>
<dbReference type="EMBL" id="CP008796">
    <property type="protein sequence ID" value="AIH03940.1"/>
    <property type="molecule type" value="Genomic_DNA"/>
</dbReference>
<accession>A0A075WSE1</accession>
<dbReference type="Proteomes" id="UP000028481">
    <property type="component" value="Chromosome"/>
</dbReference>
<gene>
    <name evidence="1" type="ORF">HL41_03630</name>
</gene>
<dbReference type="RefSeq" id="WP_022855564.1">
    <property type="nucleotide sequence ID" value="NZ_CP008796.1"/>
</dbReference>